<feature type="transmembrane region" description="Helical" evidence="2">
    <location>
        <begin position="108"/>
        <end position="131"/>
    </location>
</feature>
<evidence type="ECO:0000313" key="4">
    <source>
        <dbReference type="Proteomes" id="UP000298030"/>
    </source>
</evidence>
<dbReference type="Proteomes" id="UP000298030">
    <property type="component" value="Unassembled WGS sequence"/>
</dbReference>
<keyword evidence="2" id="KW-0812">Transmembrane</keyword>
<feature type="transmembrane region" description="Helical" evidence="2">
    <location>
        <begin position="41"/>
        <end position="59"/>
    </location>
</feature>
<gene>
    <name evidence="3" type="ORF">FA13DRAFT_1793778</name>
</gene>
<evidence type="ECO:0000256" key="2">
    <source>
        <dbReference type="SAM" id="Phobius"/>
    </source>
</evidence>
<sequence>MRLTIDWGSVAFYNLYIYYVLTTMAQEVSIILPQKWGQGKMLYGIIRYGTLIFIALQLIRDYRNYFSISPTACKVLYIACIRGIAYLACAFSLGLCLGALLRMKLIGVAAVCILSFGVPFVNGVIGLVSYFQYPAEPISPLDTELGYPCYFPGTESLMETTVLFVGREPRAYMNMVANTLLAVLAIVALVTRYKEQSGGLVKVIRRDSGLHYLSLLVVGLASAVVQTRAVIAAPELDASPVSLLLDMANAVVIPILAQRLLINMRKVDYMGSEPFASKLLFAPPPPGSEDDPEGDVEAIEMTQEPHGLRRQGSTGGGSERDNTGVRGSTV</sequence>
<feature type="transmembrane region" description="Helical" evidence="2">
    <location>
        <begin position="243"/>
        <end position="262"/>
    </location>
</feature>
<feature type="transmembrane region" description="Helical" evidence="2">
    <location>
        <begin position="75"/>
        <end position="101"/>
    </location>
</feature>
<keyword evidence="4" id="KW-1185">Reference proteome</keyword>
<keyword evidence="2" id="KW-0472">Membrane</keyword>
<dbReference type="AlphaFoldDB" id="A0A4Y7T357"/>
<feature type="transmembrane region" description="Helical" evidence="2">
    <location>
        <begin position="171"/>
        <end position="191"/>
    </location>
</feature>
<evidence type="ECO:0000256" key="1">
    <source>
        <dbReference type="SAM" id="MobiDB-lite"/>
    </source>
</evidence>
<name>A0A4Y7T357_COPMI</name>
<evidence type="ECO:0008006" key="5">
    <source>
        <dbReference type="Google" id="ProtNLM"/>
    </source>
</evidence>
<comment type="caution">
    <text evidence="3">The sequence shown here is derived from an EMBL/GenBank/DDBJ whole genome shotgun (WGS) entry which is preliminary data.</text>
</comment>
<organism evidence="3 4">
    <name type="scientific">Coprinellus micaceus</name>
    <name type="common">Glistening ink-cap mushroom</name>
    <name type="synonym">Coprinus micaceus</name>
    <dbReference type="NCBI Taxonomy" id="71717"/>
    <lineage>
        <taxon>Eukaryota</taxon>
        <taxon>Fungi</taxon>
        <taxon>Dikarya</taxon>
        <taxon>Basidiomycota</taxon>
        <taxon>Agaricomycotina</taxon>
        <taxon>Agaricomycetes</taxon>
        <taxon>Agaricomycetidae</taxon>
        <taxon>Agaricales</taxon>
        <taxon>Agaricineae</taxon>
        <taxon>Psathyrellaceae</taxon>
        <taxon>Coprinellus</taxon>
    </lineage>
</organism>
<keyword evidence="2" id="KW-1133">Transmembrane helix</keyword>
<reference evidence="3 4" key="1">
    <citation type="journal article" date="2019" name="Nat. Ecol. Evol.">
        <title>Megaphylogeny resolves global patterns of mushroom evolution.</title>
        <authorList>
            <person name="Varga T."/>
            <person name="Krizsan K."/>
            <person name="Foldi C."/>
            <person name="Dima B."/>
            <person name="Sanchez-Garcia M."/>
            <person name="Sanchez-Ramirez S."/>
            <person name="Szollosi G.J."/>
            <person name="Szarkandi J.G."/>
            <person name="Papp V."/>
            <person name="Albert L."/>
            <person name="Andreopoulos W."/>
            <person name="Angelini C."/>
            <person name="Antonin V."/>
            <person name="Barry K.W."/>
            <person name="Bougher N.L."/>
            <person name="Buchanan P."/>
            <person name="Buyck B."/>
            <person name="Bense V."/>
            <person name="Catcheside P."/>
            <person name="Chovatia M."/>
            <person name="Cooper J."/>
            <person name="Damon W."/>
            <person name="Desjardin D."/>
            <person name="Finy P."/>
            <person name="Geml J."/>
            <person name="Haridas S."/>
            <person name="Hughes K."/>
            <person name="Justo A."/>
            <person name="Karasinski D."/>
            <person name="Kautmanova I."/>
            <person name="Kiss B."/>
            <person name="Kocsube S."/>
            <person name="Kotiranta H."/>
            <person name="LaButti K.M."/>
            <person name="Lechner B.E."/>
            <person name="Liimatainen K."/>
            <person name="Lipzen A."/>
            <person name="Lukacs Z."/>
            <person name="Mihaltcheva S."/>
            <person name="Morgado L.N."/>
            <person name="Niskanen T."/>
            <person name="Noordeloos M.E."/>
            <person name="Ohm R.A."/>
            <person name="Ortiz-Santana B."/>
            <person name="Ovrebo C."/>
            <person name="Racz N."/>
            <person name="Riley R."/>
            <person name="Savchenko A."/>
            <person name="Shiryaev A."/>
            <person name="Soop K."/>
            <person name="Spirin V."/>
            <person name="Szebenyi C."/>
            <person name="Tomsovsky M."/>
            <person name="Tulloss R.E."/>
            <person name="Uehling J."/>
            <person name="Grigoriev I.V."/>
            <person name="Vagvolgyi C."/>
            <person name="Papp T."/>
            <person name="Martin F.M."/>
            <person name="Miettinen O."/>
            <person name="Hibbett D.S."/>
            <person name="Nagy L.G."/>
        </authorList>
    </citation>
    <scope>NUCLEOTIDE SEQUENCE [LARGE SCALE GENOMIC DNA]</scope>
    <source>
        <strain evidence="3 4">FP101781</strain>
    </source>
</reference>
<feature type="transmembrane region" description="Helical" evidence="2">
    <location>
        <begin position="12"/>
        <end position="32"/>
    </location>
</feature>
<dbReference type="EMBL" id="QPFP01000031">
    <property type="protein sequence ID" value="TEB28597.1"/>
    <property type="molecule type" value="Genomic_DNA"/>
</dbReference>
<proteinExistence type="predicted"/>
<feature type="compositionally biased region" description="Acidic residues" evidence="1">
    <location>
        <begin position="288"/>
        <end position="298"/>
    </location>
</feature>
<protein>
    <recommendedName>
        <fullName evidence="5">Integral membrane protein</fullName>
    </recommendedName>
</protein>
<evidence type="ECO:0000313" key="3">
    <source>
        <dbReference type="EMBL" id="TEB28597.1"/>
    </source>
</evidence>
<accession>A0A4Y7T357</accession>
<feature type="transmembrane region" description="Helical" evidence="2">
    <location>
        <begin position="212"/>
        <end position="231"/>
    </location>
</feature>
<feature type="region of interest" description="Disordered" evidence="1">
    <location>
        <begin position="280"/>
        <end position="330"/>
    </location>
</feature>